<keyword evidence="5" id="KW-0997">Cell inner membrane</keyword>
<keyword evidence="7 9" id="KW-1133">Transmembrane helix</keyword>
<evidence type="ECO:0000256" key="2">
    <source>
        <dbReference type="ARBA" id="ARBA00007783"/>
    </source>
</evidence>
<dbReference type="Pfam" id="PF01061">
    <property type="entry name" value="ABC2_membrane"/>
    <property type="match status" value="1"/>
</dbReference>
<evidence type="ECO:0000256" key="4">
    <source>
        <dbReference type="ARBA" id="ARBA00022475"/>
    </source>
</evidence>
<comment type="subcellular location">
    <subcellularLocation>
        <location evidence="1">Cell inner membrane</location>
        <topology evidence="1">Multi-pass membrane protein</topology>
    </subcellularLocation>
    <subcellularLocation>
        <location evidence="9">Cell membrane</location>
        <topology evidence="9">Multi-pass membrane protein</topology>
    </subcellularLocation>
</comment>
<feature type="domain" description="ABC transmembrane type-2" evidence="10">
    <location>
        <begin position="72"/>
        <end position="295"/>
    </location>
</feature>
<evidence type="ECO:0000256" key="3">
    <source>
        <dbReference type="ARBA" id="ARBA00022448"/>
    </source>
</evidence>
<evidence type="ECO:0000256" key="8">
    <source>
        <dbReference type="ARBA" id="ARBA00023136"/>
    </source>
</evidence>
<keyword evidence="8 9" id="KW-0472">Membrane</keyword>
<organism evidence="11 12">
    <name type="scientific">Luteococcus sanguinis</name>
    <dbReference type="NCBI Taxonomy" id="174038"/>
    <lineage>
        <taxon>Bacteria</taxon>
        <taxon>Bacillati</taxon>
        <taxon>Actinomycetota</taxon>
        <taxon>Actinomycetes</taxon>
        <taxon>Propionibacteriales</taxon>
        <taxon>Propionibacteriaceae</taxon>
        <taxon>Luteococcus</taxon>
    </lineage>
</organism>
<evidence type="ECO:0000256" key="9">
    <source>
        <dbReference type="RuleBase" id="RU361157"/>
    </source>
</evidence>
<feature type="transmembrane region" description="Helical" evidence="9">
    <location>
        <begin position="75"/>
        <end position="96"/>
    </location>
</feature>
<name>A0ABW1X614_9ACTN</name>
<dbReference type="Proteomes" id="UP001596266">
    <property type="component" value="Unassembled WGS sequence"/>
</dbReference>
<feature type="transmembrane region" description="Helical" evidence="9">
    <location>
        <begin position="215"/>
        <end position="236"/>
    </location>
</feature>
<keyword evidence="12" id="KW-1185">Reference proteome</keyword>
<protein>
    <recommendedName>
        <fullName evidence="9">Transport permease protein</fullName>
    </recommendedName>
</protein>
<dbReference type="InterPro" id="IPR013525">
    <property type="entry name" value="ABC2_TM"/>
</dbReference>
<keyword evidence="3 9" id="KW-0813">Transport</keyword>
<gene>
    <name evidence="11" type="ORF">ACFP57_10030</name>
</gene>
<dbReference type="InterPro" id="IPR047817">
    <property type="entry name" value="ABC2_TM_bact-type"/>
</dbReference>
<feature type="transmembrane region" description="Helical" evidence="9">
    <location>
        <begin position="145"/>
        <end position="169"/>
    </location>
</feature>
<dbReference type="PANTHER" id="PTHR30413">
    <property type="entry name" value="INNER MEMBRANE TRANSPORT PERMEASE"/>
    <property type="match status" value="1"/>
</dbReference>
<evidence type="ECO:0000313" key="11">
    <source>
        <dbReference type="EMBL" id="MFC6397316.1"/>
    </source>
</evidence>
<evidence type="ECO:0000256" key="5">
    <source>
        <dbReference type="ARBA" id="ARBA00022519"/>
    </source>
</evidence>
<evidence type="ECO:0000256" key="1">
    <source>
        <dbReference type="ARBA" id="ARBA00004429"/>
    </source>
</evidence>
<sequence length="302" mass="33595">MAADALTPPMPSTPVADMTLDQLQEIAGGNGLKSVGSRPPFGQYLKDLWGRRNFIWTLSLAKYQARNEGQKFGQMWAIVNPLLTIATYFFVFGFLLKTHGGMHNYVGYLSIGIIIFGMTASTMTSGSRSILNNTGLVRALHFPRAVLPISSVVTELLEAAVSIAMLMLIVPFTGDLPHLKWILLIPALIIHALIQTGFVLILARFVNMSADIWNLIPVFTRLLRYVSGVFFSIASVTQHHPLLYYLLEYQPFALTLSLVRQAMLGEFAVDWKMWAAGIAYAIVLPVAGLWIFWRDEAKYGRG</sequence>
<dbReference type="PANTHER" id="PTHR30413:SF8">
    <property type="entry name" value="TRANSPORT PERMEASE PROTEIN"/>
    <property type="match status" value="1"/>
</dbReference>
<keyword evidence="4 9" id="KW-1003">Cell membrane</keyword>
<evidence type="ECO:0000313" key="12">
    <source>
        <dbReference type="Proteomes" id="UP001596266"/>
    </source>
</evidence>
<dbReference type="EMBL" id="JBHSUA010000019">
    <property type="protein sequence ID" value="MFC6397316.1"/>
    <property type="molecule type" value="Genomic_DNA"/>
</dbReference>
<dbReference type="PROSITE" id="PS51012">
    <property type="entry name" value="ABC_TM2"/>
    <property type="match status" value="1"/>
</dbReference>
<keyword evidence="6 9" id="KW-0812">Transmembrane</keyword>
<dbReference type="RefSeq" id="WP_343886566.1">
    <property type="nucleotide sequence ID" value="NZ_BAAAKI010000016.1"/>
</dbReference>
<evidence type="ECO:0000256" key="6">
    <source>
        <dbReference type="ARBA" id="ARBA00022692"/>
    </source>
</evidence>
<feature type="transmembrane region" description="Helical" evidence="9">
    <location>
        <begin position="181"/>
        <end position="203"/>
    </location>
</feature>
<feature type="transmembrane region" description="Helical" evidence="9">
    <location>
        <begin position="271"/>
        <end position="293"/>
    </location>
</feature>
<proteinExistence type="inferred from homology"/>
<accession>A0ABW1X614</accession>
<evidence type="ECO:0000256" key="7">
    <source>
        <dbReference type="ARBA" id="ARBA00022989"/>
    </source>
</evidence>
<reference evidence="12" key="1">
    <citation type="journal article" date="2019" name="Int. J. Syst. Evol. Microbiol.">
        <title>The Global Catalogue of Microorganisms (GCM) 10K type strain sequencing project: providing services to taxonomists for standard genome sequencing and annotation.</title>
        <authorList>
            <consortium name="The Broad Institute Genomics Platform"/>
            <consortium name="The Broad Institute Genome Sequencing Center for Infectious Disease"/>
            <person name="Wu L."/>
            <person name="Ma J."/>
        </authorList>
    </citation>
    <scope>NUCLEOTIDE SEQUENCE [LARGE SCALE GENOMIC DNA]</scope>
    <source>
        <strain evidence="12">CGMCC 1.15277</strain>
    </source>
</reference>
<evidence type="ECO:0000259" key="10">
    <source>
        <dbReference type="PROSITE" id="PS51012"/>
    </source>
</evidence>
<feature type="transmembrane region" description="Helical" evidence="9">
    <location>
        <begin position="102"/>
        <end position="124"/>
    </location>
</feature>
<comment type="similarity">
    <text evidence="2 9">Belongs to the ABC-2 integral membrane protein family.</text>
</comment>
<comment type="caution">
    <text evidence="11">The sequence shown here is derived from an EMBL/GenBank/DDBJ whole genome shotgun (WGS) entry which is preliminary data.</text>
</comment>